<gene>
    <name evidence="2" type="ORF">BJX68DRAFT_269368</name>
</gene>
<feature type="region of interest" description="Disordered" evidence="1">
    <location>
        <begin position="18"/>
        <end position="124"/>
    </location>
</feature>
<name>A0ABR4K1R3_9EURO</name>
<keyword evidence="3" id="KW-1185">Reference proteome</keyword>
<evidence type="ECO:0000313" key="2">
    <source>
        <dbReference type="EMBL" id="KAL2845187.1"/>
    </source>
</evidence>
<feature type="compositionally biased region" description="Acidic residues" evidence="1">
    <location>
        <begin position="88"/>
        <end position="124"/>
    </location>
</feature>
<dbReference type="GeneID" id="98161483"/>
<evidence type="ECO:0000256" key="1">
    <source>
        <dbReference type="SAM" id="MobiDB-lite"/>
    </source>
</evidence>
<protein>
    <submittedName>
        <fullName evidence="2">Uncharacterized protein</fullName>
    </submittedName>
</protein>
<dbReference type="RefSeq" id="XP_070896544.1">
    <property type="nucleotide sequence ID" value="XM_071046319.1"/>
</dbReference>
<comment type="caution">
    <text evidence="2">The sequence shown here is derived from an EMBL/GenBank/DDBJ whole genome shotgun (WGS) entry which is preliminary data.</text>
</comment>
<dbReference type="Proteomes" id="UP001610444">
    <property type="component" value="Unassembled WGS sequence"/>
</dbReference>
<evidence type="ECO:0000313" key="3">
    <source>
        <dbReference type="Proteomes" id="UP001610444"/>
    </source>
</evidence>
<dbReference type="EMBL" id="JBFXLR010000038">
    <property type="protein sequence ID" value="KAL2845187.1"/>
    <property type="molecule type" value="Genomic_DNA"/>
</dbReference>
<sequence length="124" mass="14042">MHEDQDVQLVKEILTRFDENDRAHANNQTTTHEPDAGLNGDSIPGSDRPSDIRLFLEEVGDDDQDDDNEDDSDEDDTVERGYSHFEWGVDEPEFEDYPEFSDDEAGYDDQDDSGHDDDGEDGAN</sequence>
<organism evidence="2 3">
    <name type="scientific">Aspergillus pseudodeflectus</name>
    <dbReference type="NCBI Taxonomy" id="176178"/>
    <lineage>
        <taxon>Eukaryota</taxon>
        <taxon>Fungi</taxon>
        <taxon>Dikarya</taxon>
        <taxon>Ascomycota</taxon>
        <taxon>Pezizomycotina</taxon>
        <taxon>Eurotiomycetes</taxon>
        <taxon>Eurotiomycetidae</taxon>
        <taxon>Eurotiales</taxon>
        <taxon>Aspergillaceae</taxon>
        <taxon>Aspergillus</taxon>
        <taxon>Aspergillus subgen. Nidulantes</taxon>
    </lineage>
</organism>
<accession>A0ABR4K1R3</accession>
<feature type="compositionally biased region" description="Acidic residues" evidence="1">
    <location>
        <begin position="58"/>
        <end position="77"/>
    </location>
</feature>
<proteinExistence type="predicted"/>
<reference evidence="2 3" key="1">
    <citation type="submission" date="2024-07" db="EMBL/GenBank/DDBJ databases">
        <title>Section-level genome sequencing and comparative genomics of Aspergillus sections Usti and Cavernicolus.</title>
        <authorList>
            <consortium name="Lawrence Berkeley National Laboratory"/>
            <person name="Nybo J.L."/>
            <person name="Vesth T.C."/>
            <person name="Theobald S."/>
            <person name="Frisvad J.C."/>
            <person name="Larsen T.O."/>
            <person name="Kjaerboelling I."/>
            <person name="Rothschild-Mancinelli K."/>
            <person name="Lyhne E.K."/>
            <person name="Kogle M.E."/>
            <person name="Barry K."/>
            <person name="Clum A."/>
            <person name="Na H."/>
            <person name="Ledsgaard L."/>
            <person name="Lin J."/>
            <person name="Lipzen A."/>
            <person name="Kuo A."/>
            <person name="Riley R."/>
            <person name="Mondo S."/>
            <person name="LaButti K."/>
            <person name="Haridas S."/>
            <person name="Pangalinan J."/>
            <person name="Salamov A.A."/>
            <person name="Simmons B.A."/>
            <person name="Magnuson J.K."/>
            <person name="Chen J."/>
            <person name="Drula E."/>
            <person name="Henrissat B."/>
            <person name="Wiebenga A."/>
            <person name="Lubbers R.J."/>
            <person name="Gomes A.C."/>
            <person name="Macurrencykelacurrency M.R."/>
            <person name="Stajich J."/>
            <person name="Grigoriev I.V."/>
            <person name="Mortensen U.H."/>
            <person name="De vries R.P."/>
            <person name="Baker S.E."/>
            <person name="Andersen M.R."/>
        </authorList>
    </citation>
    <scope>NUCLEOTIDE SEQUENCE [LARGE SCALE GENOMIC DNA]</scope>
    <source>
        <strain evidence="2 3">CBS 756.74</strain>
    </source>
</reference>